<organism evidence="1 2">
    <name type="scientific">Thermocatellispora tengchongensis</name>
    <dbReference type="NCBI Taxonomy" id="1073253"/>
    <lineage>
        <taxon>Bacteria</taxon>
        <taxon>Bacillati</taxon>
        <taxon>Actinomycetota</taxon>
        <taxon>Actinomycetes</taxon>
        <taxon>Streptosporangiales</taxon>
        <taxon>Streptosporangiaceae</taxon>
        <taxon>Thermocatellispora</taxon>
    </lineage>
</organism>
<accession>A0A840PG95</accession>
<dbReference type="AlphaFoldDB" id="A0A840PG95"/>
<reference evidence="1 2" key="1">
    <citation type="submission" date="2020-08" db="EMBL/GenBank/DDBJ databases">
        <title>Genomic Encyclopedia of Type Strains, Phase IV (KMG-IV): sequencing the most valuable type-strain genomes for metagenomic binning, comparative biology and taxonomic classification.</title>
        <authorList>
            <person name="Goeker M."/>
        </authorList>
    </citation>
    <scope>NUCLEOTIDE SEQUENCE [LARGE SCALE GENOMIC DNA]</scope>
    <source>
        <strain evidence="1 2">DSM 45615</strain>
    </source>
</reference>
<comment type="caution">
    <text evidence="1">The sequence shown here is derived from an EMBL/GenBank/DDBJ whole genome shotgun (WGS) entry which is preliminary data.</text>
</comment>
<name>A0A840PG95_9ACTN</name>
<sequence length="103" mass="10660">MELRPGLRLRSAVSEAEFIVIRALAGDVDLRCGGVAVVAADAPVPDRPDLAGEVPDGTVAIGKRYTDESGRLEVLCTRSGAGRLSLGESELTVKAAKALPSSD</sequence>
<proteinExistence type="predicted"/>
<dbReference type="EMBL" id="JACHGN010000015">
    <property type="protein sequence ID" value="MBB5136861.1"/>
    <property type="molecule type" value="Genomic_DNA"/>
</dbReference>
<dbReference type="RefSeq" id="WP_185053718.1">
    <property type="nucleotide sequence ID" value="NZ_BAABIX010000008.1"/>
</dbReference>
<evidence type="ECO:0000313" key="2">
    <source>
        <dbReference type="Proteomes" id="UP000578449"/>
    </source>
</evidence>
<dbReference type="Proteomes" id="UP000578449">
    <property type="component" value="Unassembled WGS sequence"/>
</dbReference>
<protein>
    <submittedName>
        <fullName evidence="1">Uncharacterized protein</fullName>
    </submittedName>
</protein>
<keyword evidence="2" id="KW-1185">Reference proteome</keyword>
<evidence type="ECO:0000313" key="1">
    <source>
        <dbReference type="EMBL" id="MBB5136861.1"/>
    </source>
</evidence>
<gene>
    <name evidence="1" type="ORF">HNP84_006612</name>
</gene>